<gene>
    <name evidence="2" type="ORF">LX32DRAFT_633301</name>
</gene>
<evidence type="ECO:0000313" key="2">
    <source>
        <dbReference type="EMBL" id="KAK2035521.1"/>
    </source>
</evidence>
<proteinExistence type="predicted"/>
<evidence type="ECO:0000256" key="1">
    <source>
        <dbReference type="SAM" id="SignalP"/>
    </source>
</evidence>
<accession>A0AAD9HUF8</accession>
<protein>
    <submittedName>
        <fullName evidence="2">Uncharacterized protein</fullName>
    </submittedName>
</protein>
<evidence type="ECO:0000313" key="3">
    <source>
        <dbReference type="Proteomes" id="UP001232148"/>
    </source>
</evidence>
<reference evidence="2" key="1">
    <citation type="submission" date="2021-06" db="EMBL/GenBank/DDBJ databases">
        <title>Comparative genomics, transcriptomics and evolutionary studies reveal genomic signatures of adaptation to plant cell wall in hemibiotrophic fungi.</title>
        <authorList>
            <consortium name="DOE Joint Genome Institute"/>
            <person name="Baroncelli R."/>
            <person name="Diaz J.F."/>
            <person name="Benocci T."/>
            <person name="Peng M."/>
            <person name="Battaglia E."/>
            <person name="Haridas S."/>
            <person name="Andreopoulos W."/>
            <person name="Labutti K."/>
            <person name="Pangilinan J."/>
            <person name="Floch G.L."/>
            <person name="Makela M.R."/>
            <person name="Henrissat B."/>
            <person name="Grigoriev I.V."/>
            <person name="Crouch J.A."/>
            <person name="De Vries R.P."/>
            <person name="Sukno S.A."/>
            <person name="Thon M.R."/>
        </authorList>
    </citation>
    <scope>NUCLEOTIDE SEQUENCE</scope>
    <source>
        <strain evidence="2">MAFF235873</strain>
    </source>
</reference>
<feature type="chain" id="PRO_5042124289" evidence="1">
    <location>
        <begin position="23"/>
        <end position="205"/>
    </location>
</feature>
<sequence>MILQCLLVFLAAFGPLRSLVSAEVIKPFLGNPAYSVDVERSGHHWTFTVQSDGYMKTTSDGGRIPLDLLEVDTAAKRLTVFTAMNGYDATSPRLRMRQVLKECWTMAGLGPGDLREIKGADIANPDMRAAMKECRRGMGLGGQSDFSVSATDRDAAKKQCWDRLERTIFSASIRGAVSGFGINKRLVQFKVTRTWRGDDIYYYFT</sequence>
<feature type="signal peptide" evidence="1">
    <location>
        <begin position="1"/>
        <end position="22"/>
    </location>
</feature>
<keyword evidence="3" id="KW-1185">Reference proteome</keyword>
<dbReference type="EMBL" id="MU842808">
    <property type="protein sequence ID" value="KAK2035521.1"/>
    <property type="molecule type" value="Genomic_DNA"/>
</dbReference>
<dbReference type="Proteomes" id="UP001232148">
    <property type="component" value="Unassembled WGS sequence"/>
</dbReference>
<name>A0AAD9HUF8_9PEZI</name>
<comment type="caution">
    <text evidence="2">The sequence shown here is derived from an EMBL/GenBank/DDBJ whole genome shotgun (WGS) entry which is preliminary data.</text>
</comment>
<organism evidence="2 3">
    <name type="scientific">Colletotrichum zoysiae</name>
    <dbReference type="NCBI Taxonomy" id="1216348"/>
    <lineage>
        <taxon>Eukaryota</taxon>
        <taxon>Fungi</taxon>
        <taxon>Dikarya</taxon>
        <taxon>Ascomycota</taxon>
        <taxon>Pezizomycotina</taxon>
        <taxon>Sordariomycetes</taxon>
        <taxon>Hypocreomycetidae</taxon>
        <taxon>Glomerellales</taxon>
        <taxon>Glomerellaceae</taxon>
        <taxon>Colletotrichum</taxon>
        <taxon>Colletotrichum graminicola species complex</taxon>
    </lineage>
</organism>
<keyword evidence="1" id="KW-0732">Signal</keyword>
<dbReference type="AlphaFoldDB" id="A0AAD9HUF8"/>